<organism evidence="1 2">
    <name type="scientific">Collimonas pratensis</name>
    <dbReference type="NCBI Taxonomy" id="279113"/>
    <lineage>
        <taxon>Bacteria</taxon>
        <taxon>Pseudomonadati</taxon>
        <taxon>Pseudomonadota</taxon>
        <taxon>Betaproteobacteria</taxon>
        <taxon>Burkholderiales</taxon>
        <taxon>Oxalobacteraceae</taxon>
        <taxon>Collimonas</taxon>
    </lineage>
</organism>
<dbReference type="STRING" id="279113.CPter91_2845"/>
<dbReference type="Proteomes" id="UP000074561">
    <property type="component" value="Chromosome"/>
</dbReference>
<evidence type="ECO:0000313" key="1">
    <source>
        <dbReference type="EMBL" id="AMP05191.1"/>
    </source>
</evidence>
<name>A0A127Q595_9BURK</name>
<evidence type="ECO:0000313" key="2">
    <source>
        <dbReference type="Proteomes" id="UP000074561"/>
    </source>
</evidence>
<reference evidence="1 2" key="1">
    <citation type="submission" date="2015-11" db="EMBL/GenBank/DDBJ databases">
        <title>Exploring the genomic traits of fungus-feeding bacterial genus Collimonas.</title>
        <authorList>
            <person name="Song C."/>
            <person name="Schmidt R."/>
            <person name="de Jager V."/>
            <person name="Krzyzanowska D."/>
            <person name="Jongedijk E."/>
            <person name="Cankar K."/>
            <person name="Beekwilder J."/>
            <person name="van Veen A."/>
            <person name="de Boer W."/>
            <person name="van Veen J.A."/>
            <person name="Garbeva P."/>
        </authorList>
    </citation>
    <scope>NUCLEOTIDE SEQUENCE [LARGE SCALE GENOMIC DNA]</scope>
    <source>
        <strain evidence="1 2">Ter91</strain>
    </source>
</reference>
<gene>
    <name evidence="1" type="ORF">CPter91_2845</name>
</gene>
<accession>A0A127Q595</accession>
<proteinExistence type="predicted"/>
<dbReference type="AlphaFoldDB" id="A0A127Q595"/>
<dbReference type="KEGG" id="cpra:CPter91_2845"/>
<sequence length="64" mass="7266">MAPTEKKQLVSELSVLIQLIPHVVQFIEIQLQRLFMKIFPCTVTLLTLALAAAPQGQLRRARRP</sequence>
<protein>
    <submittedName>
        <fullName evidence="1">Uncharacterized protein</fullName>
    </submittedName>
</protein>
<dbReference type="EMBL" id="CP013234">
    <property type="protein sequence ID" value="AMP05191.1"/>
    <property type="molecule type" value="Genomic_DNA"/>
</dbReference>